<dbReference type="AlphaFoldDB" id="A0A9Q0S7R2"/>
<keyword evidence="2" id="KW-1185">Reference proteome</keyword>
<accession>A0A9Q0S7R2</accession>
<proteinExistence type="predicted"/>
<dbReference type="EMBL" id="WJQU01000001">
    <property type="protein sequence ID" value="KAJ6648474.1"/>
    <property type="molecule type" value="Genomic_DNA"/>
</dbReference>
<sequence length="298" mass="34803">MVFSMLNLRDINENVAPTDECDHKTENSLSIKSKALKMLWQLIVVSCWIAEFRSFQLDQRHRSTMRSISSRLLQCPTPICDSRAMEKAYKKINVEGDKIVGLKNFYAYIKIDNFKKKSIVENAMQNFKPFSSRLLRRQKFLCDWFSKALTSELKISISLVKKRRSQEVTVLHHETQALRRRWNQQNLERLVLPLRSLHYDLFDSSRIHGRHQQLYPREASGGTESTSKVSFSLLFRSSIRNLVGSVSPAAKAVFQSNEIKRLENCKTLLIQNFKRLPYKNFTCCLWTWISPMNNCEAT</sequence>
<gene>
    <name evidence="1" type="ORF">Bhyg_03704</name>
</gene>
<evidence type="ECO:0000313" key="2">
    <source>
        <dbReference type="Proteomes" id="UP001151699"/>
    </source>
</evidence>
<protein>
    <submittedName>
        <fullName evidence="1">Uncharacterized protein</fullName>
    </submittedName>
</protein>
<organism evidence="1 2">
    <name type="scientific">Pseudolycoriella hygida</name>
    <dbReference type="NCBI Taxonomy" id="35572"/>
    <lineage>
        <taxon>Eukaryota</taxon>
        <taxon>Metazoa</taxon>
        <taxon>Ecdysozoa</taxon>
        <taxon>Arthropoda</taxon>
        <taxon>Hexapoda</taxon>
        <taxon>Insecta</taxon>
        <taxon>Pterygota</taxon>
        <taxon>Neoptera</taxon>
        <taxon>Endopterygota</taxon>
        <taxon>Diptera</taxon>
        <taxon>Nematocera</taxon>
        <taxon>Sciaroidea</taxon>
        <taxon>Sciaridae</taxon>
        <taxon>Pseudolycoriella</taxon>
    </lineage>
</organism>
<name>A0A9Q0S7R2_9DIPT</name>
<evidence type="ECO:0000313" key="1">
    <source>
        <dbReference type="EMBL" id="KAJ6648474.1"/>
    </source>
</evidence>
<dbReference type="Proteomes" id="UP001151699">
    <property type="component" value="Chromosome A"/>
</dbReference>
<reference evidence="1" key="1">
    <citation type="submission" date="2022-07" db="EMBL/GenBank/DDBJ databases">
        <authorList>
            <person name="Trinca V."/>
            <person name="Uliana J.V.C."/>
            <person name="Torres T.T."/>
            <person name="Ward R.J."/>
            <person name="Monesi N."/>
        </authorList>
    </citation>
    <scope>NUCLEOTIDE SEQUENCE</scope>
    <source>
        <strain evidence="1">HSMRA1968</strain>
        <tissue evidence="1">Whole embryos</tissue>
    </source>
</reference>
<comment type="caution">
    <text evidence="1">The sequence shown here is derived from an EMBL/GenBank/DDBJ whole genome shotgun (WGS) entry which is preliminary data.</text>
</comment>